<keyword evidence="1" id="KW-0732">Signal</keyword>
<dbReference type="InterPro" id="IPR010036">
    <property type="entry name" value="MDP_1_eu_arc"/>
</dbReference>
<reference evidence="2 3" key="1">
    <citation type="journal article" date="2021" name="Sci. Rep.">
        <title>The genome of the diatom Chaetoceros tenuissimus carries an ancient integrated fragment of an extant virus.</title>
        <authorList>
            <person name="Hongo Y."/>
            <person name="Kimura K."/>
            <person name="Takaki Y."/>
            <person name="Yoshida Y."/>
            <person name="Baba S."/>
            <person name="Kobayashi G."/>
            <person name="Nagasaki K."/>
            <person name="Hano T."/>
            <person name="Tomaru Y."/>
        </authorList>
    </citation>
    <scope>NUCLEOTIDE SEQUENCE [LARGE SCALE GENOMIC DNA]</scope>
    <source>
        <strain evidence="2 3">NIES-3715</strain>
    </source>
</reference>
<dbReference type="Pfam" id="PF12689">
    <property type="entry name" value="Acid_PPase"/>
    <property type="match status" value="1"/>
</dbReference>
<dbReference type="PANTHER" id="PTHR17901">
    <property type="entry name" value="MAGNESIUM-DEPENDENT PHOSPHATASE 1 MDP1"/>
    <property type="match status" value="1"/>
</dbReference>
<dbReference type="InterPro" id="IPR010033">
    <property type="entry name" value="HAD_SF_ppase_IIIC"/>
</dbReference>
<dbReference type="EMBL" id="BLLK01000069">
    <property type="protein sequence ID" value="GFH60451.1"/>
    <property type="molecule type" value="Genomic_DNA"/>
</dbReference>
<evidence type="ECO:0000256" key="1">
    <source>
        <dbReference type="SAM" id="SignalP"/>
    </source>
</evidence>
<name>A0AAD3HEK4_9STRA</name>
<proteinExistence type="predicted"/>
<dbReference type="Gene3D" id="3.40.50.1000">
    <property type="entry name" value="HAD superfamily/HAD-like"/>
    <property type="match status" value="1"/>
</dbReference>
<comment type="caution">
    <text evidence="2">The sequence shown here is derived from an EMBL/GenBank/DDBJ whole genome shotgun (WGS) entry which is preliminary data.</text>
</comment>
<organism evidence="2 3">
    <name type="scientific">Chaetoceros tenuissimus</name>
    <dbReference type="NCBI Taxonomy" id="426638"/>
    <lineage>
        <taxon>Eukaryota</taxon>
        <taxon>Sar</taxon>
        <taxon>Stramenopiles</taxon>
        <taxon>Ochrophyta</taxon>
        <taxon>Bacillariophyta</taxon>
        <taxon>Coscinodiscophyceae</taxon>
        <taxon>Chaetocerotophycidae</taxon>
        <taxon>Chaetocerotales</taxon>
        <taxon>Chaetocerotaceae</taxon>
        <taxon>Chaetoceros</taxon>
    </lineage>
</organism>
<accession>A0AAD3HEK4</accession>
<dbReference type="InterPro" id="IPR036412">
    <property type="entry name" value="HAD-like_sf"/>
</dbReference>
<gene>
    <name evidence="2" type="ORF">CTEN210_16927</name>
</gene>
<dbReference type="PANTHER" id="PTHR17901:SF14">
    <property type="entry name" value="MAGNESIUM-DEPENDENT PHOSPHATASE 1"/>
    <property type="match status" value="1"/>
</dbReference>
<sequence>MIIHTFYVSLLLPVSTKIVGAFTLSSNRIPSFSFSLKSSSQNDVDRKIPKAIIFDLDGLIWTPEMYVNFFQNGRGSPFSVNPKDPLNLLTCGRRPVSLLGDSRFIFRDLFIDERFQNVKVGISSRTDEPEWARELLTKFPIPLTDEGIIGECITLETVVSGPIEIAKDEKVDHFARIAKSCNIDFEDILFFDNEYRNCQSVAQLGVSVVYCPDGITRALWNRGLFEDFPRSDGTVINVDFAL</sequence>
<feature type="chain" id="PRO_5041966413" description="Magnesium-dependent phosphatase 1" evidence="1">
    <location>
        <begin position="22"/>
        <end position="242"/>
    </location>
</feature>
<dbReference type="NCBIfam" id="TIGR01685">
    <property type="entry name" value="MDP-1"/>
    <property type="match status" value="1"/>
</dbReference>
<keyword evidence="3" id="KW-1185">Reference proteome</keyword>
<dbReference type="SUPFAM" id="SSF56784">
    <property type="entry name" value="HAD-like"/>
    <property type="match status" value="1"/>
</dbReference>
<feature type="signal peptide" evidence="1">
    <location>
        <begin position="1"/>
        <end position="21"/>
    </location>
</feature>
<evidence type="ECO:0000313" key="3">
    <source>
        <dbReference type="Proteomes" id="UP001054902"/>
    </source>
</evidence>
<dbReference type="Proteomes" id="UP001054902">
    <property type="component" value="Unassembled WGS sequence"/>
</dbReference>
<protein>
    <recommendedName>
        <fullName evidence="4">Magnesium-dependent phosphatase 1</fullName>
    </recommendedName>
</protein>
<dbReference type="AlphaFoldDB" id="A0AAD3HEK4"/>
<dbReference type="InterPro" id="IPR023214">
    <property type="entry name" value="HAD_sf"/>
</dbReference>
<evidence type="ECO:0000313" key="2">
    <source>
        <dbReference type="EMBL" id="GFH60451.1"/>
    </source>
</evidence>
<dbReference type="NCBIfam" id="TIGR01681">
    <property type="entry name" value="HAD-SF-IIIC"/>
    <property type="match status" value="1"/>
</dbReference>
<dbReference type="GO" id="GO:0003993">
    <property type="term" value="F:acid phosphatase activity"/>
    <property type="evidence" value="ECO:0007669"/>
    <property type="project" value="TreeGrafter"/>
</dbReference>
<evidence type="ECO:0008006" key="4">
    <source>
        <dbReference type="Google" id="ProtNLM"/>
    </source>
</evidence>